<dbReference type="AlphaFoldDB" id="A0A1A9I9B3"/>
<evidence type="ECO:0000313" key="2">
    <source>
        <dbReference type="Proteomes" id="UP000077667"/>
    </source>
</evidence>
<gene>
    <name evidence="1" type="ORF">A8C56_22070</name>
</gene>
<accession>A0A1A9I9B3</accession>
<keyword evidence="2" id="KW-1185">Reference proteome</keyword>
<organism evidence="1 2">
    <name type="scientific">Niabella ginsenosidivorans</name>
    <dbReference type="NCBI Taxonomy" id="1176587"/>
    <lineage>
        <taxon>Bacteria</taxon>
        <taxon>Pseudomonadati</taxon>
        <taxon>Bacteroidota</taxon>
        <taxon>Chitinophagia</taxon>
        <taxon>Chitinophagales</taxon>
        <taxon>Chitinophagaceae</taxon>
        <taxon>Niabella</taxon>
    </lineage>
</organism>
<dbReference type="OrthoDB" id="9153118at2"/>
<dbReference type="EMBL" id="CP015772">
    <property type="protein sequence ID" value="ANH83310.1"/>
    <property type="molecule type" value="Genomic_DNA"/>
</dbReference>
<dbReference type="GO" id="GO:0009295">
    <property type="term" value="C:nucleoid"/>
    <property type="evidence" value="ECO:0007669"/>
    <property type="project" value="InterPro"/>
</dbReference>
<reference evidence="1 2" key="1">
    <citation type="submission" date="2016-05" db="EMBL/GenBank/DDBJ databases">
        <title>Niabella ginsenosidivorans BS26 whole genome sequencing.</title>
        <authorList>
            <person name="Im W.T."/>
            <person name="Siddiqi M.Z."/>
        </authorList>
    </citation>
    <scope>NUCLEOTIDE SEQUENCE [LARGE SCALE GENOMIC DNA]</scope>
    <source>
        <strain evidence="1 2">BS26</strain>
    </source>
</reference>
<dbReference type="RefSeq" id="WP_067760756.1">
    <property type="nucleotide sequence ID" value="NZ_CP015772.1"/>
</dbReference>
<proteinExistence type="predicted"/>
<dbReference type="Proteomes" id="UP000077667">
    <property type="component" value="Chromosome"/>
</dbReference>
<sequence>MQYFEGSAITHIAVHKVGNQSEDEYLTLSKKELAVDPEVKDLMTRYFLNPFKSEEYFQFYAEGHISTNEAWNYVSAIFEKPEQTLAQSKNLAQHLYNQGTHPGIKGGEFYVVYFKEGLLNGETVDAIGLFKSENKEPFLKVFPVEDAFEVESEEGININKLDKGCMIFNTDKENGYIISIVDTKNKSPEARYWTDSFLRIRQRQDQYFNTESTMALYKSYVVDHLPEQYNVTKADQADLLNRSLQFFKEKQHFDQETFNNEVLHHKEYVESFDRYKQHYSAERDIEIADNFSISPAAVKRQNRAYKSVIKLDKNFHIYIHGDRNMIEHGEDDKGRFYKLYFHNEE</sequence>
<evidence type="ECO:0000313" key="1">
    <source>
        <dbReference type="EMBL" id="ANH83310.1"/>
    </source>
</evidence>
<evidence type="ECO:0008006" key="3">
    <source>
        <dbReference type="Google" id="ProtNLM"/>
    </source>
</evidence>
<protein>
    <recommendedName>
        <fullName evidence="3">Nucleoid-associated protein</fullName>
    </recommendedName>
</protein>
<name>A0A1A9I9B3_9BACT</name>
<dbReference type="KEGG" id="nia:A8C56_22070"/>